<comment type="subcellular location">
    <subcellularLocation>
        <location evidence="1 9">Nucleus</location>
    </subcellularLocation>
</comment>
<dbReference type="PANTHER" id="PTHR13224">
    <property type="entry name" value="THYROID HORMONE RECEPTOR-ASSOCIATED PROTEIN-RELATED"/>
    <property type="match status" value="1"/>
</dbReference>
<dbReference type="AlphaFoldDB" id="A0A9N9GA87"/>
<evidence type="ECO:0000256" key="7">
    <source>
        <dbReference type="ARBA" id="ARBA00023242"/>
    </source>
</evidence>
<evidence type="ECO:0000259" key="12">
    <source>
        <dbReference type="Pfam" id="PF20719"/>
    </source>
</evidence>
<feature type="compositionally biased region" description="Basic and acidic residues" evidence="10">
    <location>
        <begin position="1"/>
        <end position="16"/>
    </location>
</feature>
<evidence type="ECO:0000256" key="2">
    <source>
        <dbReference type="ARBA" id="ARBA00006543"/>
    </source>
</evidence>
<reference evidence="13" key="1">
    <citation type="submission" date="2021-06" db="EMBL/GenBank/DDBJ databases">
        <authorList>
            <person name="Kallberg Y."/>
            <person name="Tangrot J."/>
            <person name="Rosling A."/>
        </authorList>
    </citation>
    <scope>NUCLEOTIDE SEQUENCE</scope>
    <source>
        <strain evidence="13">MT106</strain>
    </source>
</reference>
<evidence type="ECO:0000256" key="9">
    <source>
        <dbReference type="RuleBase" id="RU364149"/>
    </source>
</evidence>
<organism evidence="13 14">
    <name type="scientific">Ambispora gerdemannii</name>
    <dbReference type="NCBI Taxonomy" id="144530"/>
    <lineage>
        <taxon>Eukaryota</taxon>
        <taxon>Fungi</taxon>
        <taxon>Fungi incertae sedis</taxon>
        <taxon>Mucoromycota</taxon>
        <taxon>Glomeromycotina</taxon>
        <taxon>Glomeromycetes</taxon>
        <taxon>Archaeosporales</taxon>
        <taxon>Ambisporaceae</taxon>
        <taxon>Ambispora</taxon>
    </lineage>
</organism>
<keyword evidence="4 9" id="KW-0805">Transcription regulation</keyword>
<feature type="compositionally biased region" description="Acidic residues" evidence="10">
    <location>
        <begin position="17"/>
        <end position="28"/>
    </location>
</feature>
<evidence type="ECO:0000259" key="11">
    <source>
        <dbReference type="Pfam" id="PF11635"/>
    </source>
</evidence>
<name>A0A9N9GA87_9GLOM</name>
<dbReference type="GO" id="GO:0045893">
    <property type="term" value="P:positive regulation of DNA-templated transcription"/>
    <property type="evidence" value="ECO:0007669"/>
    <property type="project" value="TreeGrafter"/>
</dbReference>
<accession>A0A9N9GA87</accession>
<evidence type="ECO:0000313" key="14">
    <source>
        <dbReference type="Proteomes" id="UP000789831"/>
    </source>
</evidence>
<evidence type="ECO:0000256" key="8">
    <source>
        <dbReference type="ARBA" id="ARBA00032015"/>
    </source>
</evidence>
<feature type="domain" description="Mediator complex subunit Med16 N-terminal" evidence="11">
    <location>
        <begin position="166"/>
        <end position="253"/>
    </location>
</feature>
<keyword evidence="14" id="KW-1185">Reference proteome</keyword>
<evidence type="ECO:0000256" key="6">
    <source>
        <dbReference type="ARBA" id="ARBA00023163"/>
    </source>
</evidence>
<keyword evidence="5 9" id="KW-0010">Activator</keyword>
<comment type="subunit">
    <text evidence="9">Component of the Mediator complex.</text>
</comment>
<feature type="domain" description="Mediator complex subunit 16 C-terminal" evidence="12">
    <location>
        <begin position="726"/>
        <end position="800"/>
    </location>
</feature>
<dbReference type="InterPro" id="IPR036322">
    <property type="entry name" value="WD40_repeat_dom_sf"/>
</dbReference>
<evidence type="ECO:0000256" key="10">
    <source>
        <dbReference type="SAM" id="MobiDB-lite"/>
    </source>
</evidence>
<comment type="similarity">
    <text evidence="2 9">Belongs to the Mediator complex subunit 16 family.</text>
</comment>
<evidence type="ECO:0000256" key="1">
    <source>
        <dbReference type="ARBA" id="ARBA00004123"/>
    </source>
</evidence>
<evidence type="ECO:0000313" key="13">
    <source>
        <dbReference type="EMBL" id="CAG8587942.1"/>
    </source>
</evidence>
<dbReference type="OrthoDB" id="4139168at2759"/>
<dbReference type="InterPro" id="IPR048338">
    <property type="entry name" value="Mediator_Med16"/>
</dbReference>
<dbReference type="InterPro" id="IPR021665">
    <property type="entry name" value="Mediator_Med16_N"/>
</dbReference>
<gene>
    <name evidence="9" type="primary">MED16</name>
    <name evidence="13" type="ORF">AGERDE_LOCUS8456</name>
</gene>
<keyword evidence="6 9" id="KW-0804">Transcription</keyword>
<comment type="caution">
    <text evidence="13">The sequence shown here is derived from an EMBL/GenBank/DDBJ whole genome shotgun (WGS) entry which is preliminary data.</text>
</comment>
<proteinExistence type="inferred from homology"/>
<dbReference type="GO" id="GO:0016592">
    <property type="term" value="C:mediator complex"/>
    <property type="evidence" value="ECO:0007669"/>
    <property type="project" value="InterPro"/>
</dbReference>
<dbReference type="EMBL" id="CAJVPL010001795">
    <property type="protein sequence ID" value="CAG8587942.1"/>
    <property type="molecule type" value="Genomic_DNA"/>
</dbReference>
<evidence type="ECO:0000256" key="5">
    <source>
        <dbReference type="ARBA" id="ARBA00023159"/>
    </source>
</evidence>
<dbReference type="PANTHER" id="PTHR13224:SF6">
    <property type="entry name" value="MEDIATOR OF RNA POLYMERASE II TRANSCRIPTION SUBUNIT 16"/>
    <property type="match status" value="1"/>
</dbReference>
<comment type="function">
    <text evidence="9">Component of the Mediator complex, a coactivator involved in the regulated transcription of nearly all RNA polymerase II-dependent genes. Mediator functions as a bridge to convey information from gene-specific regulatory proteins to the basal RNA polymerase II transcription machinery. Mediator is recruited to promoters by direct interactions with regulatory proteins and serves as a scaffold for the assembly of a functional preinitiation complex with RNA polymerase II and the general transcription factors.</text>
</comment>
<dbReference type="Pfam" id="PF11635">
    <property type="entry name" value="Med16_N"/>
    <property type="match status" value="1"/>
</dbReference>
<evidence type="ECO:0000256" key="4">
    <source>
        <dbReference type="ARBA" id="ARBA00023015"/>
    </source>
</evidence>
<feature type="region of interest" description="Disordered" evidence="10">
    <location>
        <begin position="1"/>
        <end position="32"/>
    </location>
</feature>
<dbReference type="SUPFAM" id="SSF50978">
    <property type="entry name" value="WD40 repeat-like"/>
    <property type="match status" value="1"/>
</dbReference>
<evidence type="ECO:0000256" key="3">
    <source>
        <dbReference type="ARBA" id="ARBA00019614"/>
    </source>
</evidence>
<dbReference type="Proteomes" id="UP000789831">
    <property type="component" value="Unassembled WGS sequence"/>
</dbReference>
<dbReference type="InterPro" id="IPR048339">
    <property type="entry name" value="Mediator_Med16_C"/>
</dbReference>
<protein>
    <recommendedName>
        <fullName evidence="3 9">Mediator of RNA polymerase II transcription subunit 16</fullName>
    </recommendedName>
    <alternativeName>
        <fullName evidence="8 9">Mediator complex subunit 16</fullName>
    </alternativeName>
</protein>
<sequence length="803" mass="92456">MIVVVEEDKQKEQEKKEEEEEEQEEQEEEKTAGAAQDLFNELRFGQHICRVAWSAQNIIAWVPPKKKTTTSSMVIETGEYHSGNDIVNVAFNQLGNGLASIDRTGKIVLWIFEEFINEWKAIWNVDVKEPVVAFWWLATERKWEFSSTGYRRAPFKGPRNRYGNLAFVVVTSSGKVSLFYQQEKAKFLSNTTQLDVDSNSVITHADHMLNNDGRFILSTYNANSLSQIATIFEIFIDLLLLDEMSQKHHHHHLQTSPLQCWMIANIDILGSKKELNNSLLSAMPDSEAVRMVLVTAQEEGNTEDFYYNSQLILYELNKSEPFSFLLETEENKMLNRRTSRILTHIIIQKRLITRLWQHQGELLVGFDNGQFEFRRCSNLDLIITDTRAVITNLENKCLPTPSAWGIRNNKGRDKAGDNSLAELSISPNNAVLLCARSSGKIDFFDIADTTLFSYLKTFEQSSIVELFARLLTLSILNNVEHTDLENVIIKLSLEHEKSDFIELVLENTLSNIEGIYSTARTHDSSDLFGRLLGVQLSLFKTSGDESMQYLNTLAFLQLRAVDAAFRNSYVIRNQSKIFSPDSFPSLLHLTSWVVDFAVNFVRNLYVHYYSFTKDRSPEKSHLTLLYNSQSRAWLKNILQYVSDFRQYITSVAGSKNIRRMRDYLEKDIFEKRCPITWDQLLLYVSGIADVVEKVAKDAPDFARLEYSAILRCTVPQSCHTTLPEAENHFKQFVSTFDPNVVYFYENDWVKSVDVVNKTRNIPRDRQCTRCGSLSSTHDHINSRWSKNYVRSCVCGGLWRKLSQ</sequence>
<dbReference type="Pfam" id="PF20719">
    <property type="entry name" value="Med16_C"/>
    <property type="match status" value="1"/>
</dbReference>
<keyword evidence="7 9" id="KW-0539">Nucleus</keyword>